<keyword evidence="1" id="KW-0812">Transmembrane</keyword>
<proteinExistence type="predicted"/>
<feature type="transmembrane region" description="Helical" evidence="1">
    <location>
        <begin position="65"/>
        <end position="85"/>
    </location>
</feature>
<dbReference type="AlphaFoldDB" id="X0UAI8"/>
<feature type="transmembrane region" description="Helical" evidence="1">
    <location>
        <begin position="12"/>
        <end position="31"/>
    </location>
</feature>
<comment type="caution">
    <text evidence="2">The sequence shown here is derived from an EMBL/GenBank/DDBJ whole genome shotgun (WGS) entry which is preliminary data.</text>
</comment>
<keyword evidence="1" id="KW-1133">Transmembrane helix</keyword>
<accession>X0UAI8</accession>
<gene>
    <name evidence="2" type="ORF">S01H1_04717</name>
</gene>
<protein>
    <submittedName>
        <fullName evidence="2">Uncharacterized protein</fullName>
    </submittedName>
</protein>
<keyword evidence="1" id="KW-0472">Membrane</keyword>
<dbReference type="EMBL" id="BARS01002476">
    <property type="protein sequence ID" value="GAF85485.1"/>
    <property type="molecule type" value="Genomic_DNA"/>
</dbReference>
<evidence type="ECO:0000313" key="2">
    <source>
        <dbReference type="EMBL" id="GAF85485.1"/>
    </source>
</evidence>
<name>X0UAI8_9ZZZZ</name>
<organism evidence="2">
    <name type="scientific">marine sediment metagenome</name>
    <dbReference type="NCBI Taxonomy" id="412755"/>
    <lineage>
        <taxon>unclassified sequences</taxon>
        <taxon>metagenomes</taxon>
        <taxon>ecological metagenomes</taxon>
    </lineage>
</organism>
<reference evidence="2" key="1">
    <citation type="journal article" date="2014" name="Front. Microbiol.">
        <title>High frequency of phylogenetically diverse reductive dehalogenase-homologous genes in deep subseafloor sedimentary metagenomes.</title>
        <authorList>
            <person name="Kawai M."/>
            <person name="Futagami T."/>
            <person name="Toyoda A."/>
            <person name="Takaki Y."/>
            <person name="Nishi S."/>
            <person name="Hori S."/>
            <person name="Arai W."/>
            <person name="Tsubouchi T."/>
            <person name="Morono Y."/>
            <person name="Uchiyama I."/>
            <person name="Ito T."/>
            <person name="Fujiyama A."/>
            <person name="Inagaki F."/>
            <person name="Takami H."/>
        </authorList>
    </citation>
    <scope>NUCLEOTIDE SEQUENCE</scope>
    <source>
        <strain evidence="2">Expedition CK06-06</strain>
    </source>
</reference>
<evidence type="ECO:0000256" key="1">
    <source>
        <dbReference type="SAM" id="Phobius"/>
    </source>
</evidence>
<sequence length="86" mass="10085">MLGIAIKDVIGLLGIVFFLMSLFLLFMPVQVRQFNDFSKKWISVRRVLRCMEITKNVDDKFFSKIKLIGSVSLVLTVVYLCWYLIY</sequence>